<evidence type="ECO:0000313" key="1">
    <source>
        <dbReference type="EMBL" id="EFP84762.2"/>
    </source>
</evidence>
<dbReference type="Proteomes" id="UP000008783">
    <property type="component" value="Unassembled WGS sequence"/>
</dbReference>
<dbReference type="RefSeq" id="XP_003329181.2">
    <property type="nucleotide sequence ID" value="XM_003329133.2"/>
</dbReference>
<proteinExistence type="predicted"/>
<dbReference type="GeneID" id="10526731"/>
<dbReference type="KEGG" id="pgr:PGTG_10921"/>
<reference evidence="2" key="2">
    <citation type="journal article" date="2011" name="Proc. Natl. Acad. Sci. U.S.A.">
        <title>Obligate biotrophy features unraveled by the genomic analysis of rust fungi.</title>
        <authorList>
            <person name="Duplessis S."/>
            <person name="Cuomo C.A."/>
            <person name="Lin Y.-C."/>
            <person name="Aerts A."/>
            <person name="Tisserant E."/>
            <person name="Veneault-Fourrey C."/>
            <person name="Joly D.L."/>
            <person name="Hacquard S."/>
            <person name="Amselem J."/>
            <person name="Cantarel B.L."/>
            <person name="Chiu R."/>
            <person name="Coutinho P.M."/>
            <person name="Feau N."/>
            <person name="Field M."/>
            <person name="Frey P."/>
            <person name="Gelhaye E."/>
            <person name="Goldberg J."/>
            <person name="Grabherr M.G."/>
            <person name="Kodira C.D."/>
            <person name="Kohler A."/>
            <person name="Kuees U."/>
            <person name="Lindquist E.A."/>
            <person name="Lucas S.M."/>
            <person name="Mago R."/>
            <person name="Mauceli E."/>
            <person name="Morin E."/>
            <person name="Murat C."/>
            <person name="Pangilinan J.L."/>
            <person name="Park R."/>
            <person name="Pearson M."/>
            <person name="Quesneville H."/>
            <person name="Rouhier N."/>
            <person name="Sakthikumar S."/>
            <person name="Salamov A.A."/>
            <person name="Schmutz J."/>
            <person name="Selles B."/>
            <person name="Shapiro H."/>
            <person name="Tanguay P."/>
            <person name="Tuskan G.A."/>
            <person name="Henrissat B."/>
            <person name="Van de Peer Y."/>
            <person name="Rouze P."/>
            <person name="Ellis J.G."/>
            <person name="Dodds P.N."/>
            <person name="Schein J.E."/>
            <person name="Zhong S."/>
            <person name="Hamelin R.C."/>
            <person name="Grigoriev I.V."/>
            <person name="Szabo L.J."/>
            <person name="Martin F."/>
        </authorList>
    </citation>
    <scope>NUCLEOTIDE SEQUENCE [LARGE SCALE GENOMIC DNA]</scope>
    <source>
        <strain evidence="2">CRL 75-36-700-3 / race SCCL</strain>
    </source>
</reference>
<organism evidence="1 2">
    <name type="scientific">Puccinia graminis f. sp. tritici (strain CRL 75-36-700-3 / race SCCL)</name>
    <name type="common">Black stem rust fungus</name>
    <dbReference type="NCBI Taxonomy" id="418459"/>
    <lineage>
        <taxon>Eukaryota</taxon>
        <taxon>Fungi</taxon>
        <taxon>Dikarya</taxon>
        <taxon>Basidiomycota</taxon>
        <taxon>Pucciniomycotina</taxon>
        <taxon>Pucciniomycetes</taxon>
        <taxon>Pucciniales</taxon>
        <taxon>Pucciniaceae</taxon>
        <taxon>Puccinia</taxon>
    </lineage>
</organism>
<gene>
    <name evidence="1" type="ORF">PGTG_10921</name>
</gene>
<dbReference type="EMBL" id="DS178291">
    <property type="protein sequence ID" value="EFP84762.2"/>
    <property type="molecule type" value="Genomic_DNA"/>
</dbReference>
<reference key="1">
    <citation type="submission" date="2007-01" db="EMBL/GenBank/DDBJ databases">
        <title>The Genome Sequence of Puccinia graminis f. sp. tritici Strain CRL 75-36-700-3.</title>
        <authorList>
            <consortium name="The Broad Institute Genome Sequencing Platform"/>
            <person name="Birren B."/>
            <person name="Lander E."/>
            <person name="Galagan J."/>
            <person name="Nusbaum C."/>
            <person name="Devon K."/>
            <person name="Cuomo C."/>
            <person name="Jaffe D."/>
            <person name="Butler J."/>
            <person name="Alvarez P."/>
            <person name="Gnerre S."/>
            <person name="Grabherr M."/>
            <person name="Mauceli E."/>
            <person name="Brockman W."/>
            <person name="Young S."/>
            <person name="LaButti K."/>
            <person name="Sykes S."/>
            <person name="DeCaprio D."/>
            <person name="Crawford M."/>
            <person name="Koehrsen M."/>
            <person name="Engels R."/>
            <person name="Montgomery P."/>
            <person name="Pearson M."/>
            <person name="Howarth C."/>
            <person name="Larson L."/>
            <person name="White J."/>
            <person name="Zeng Q."/>
            <person name="Kodira C."/>
            <person name="Yandava C."/>
            <person name="Alvarado L."/>
            <person name="O'Leary S."/>
            <person name="Szabo L."/>
            <person name="Dean R."/>
            <person name="Schein J."/>
        </authorList>
    </citation>
    <scope>NUCLEOTIDE SEQUENCE</scope>
    <source>
        <strain>CRL 75-36-700-3</strain>
    </source>
</reference>
<dbReference type="AlphaFoldDB" id="E3KKD7"/>
<protein>
    <submittedName>
        <fullName evidence="1">Uncharacterized protein</fullName>
    </submittedName>
</protein>
<keyword evidence="2" id="KW-1185">Reference proteome</keyword>
<dbReference type="VEuPathDB" id="FungiDB:PGTG_10921"/>
<accession>E3KKD7</accession>
<dbReference type="InParanoid" id="E3KKD7"/>
<dbReference type="HOGENOM" id="CLU_2172293_0_0_1"/>
<sequence length="110" mass="12319">MYVICVSGMPDARRSRPGSVDCPSAERAGEYTTSTTARLVNTRCSLPFLRLSFSRLSHRENSQYIKLQCIHTSDGNNNAEYIRQQAGKPPPALNKIATLYHLRVCCRMAV</sequence>
<name>E3KKD7_PUCGT</name>
<evidence type="ECO:0000313" key="2">
    <source>
        <dbReference type="Proteomes" id="UP000008783"/>
    </source>
</evidence>